<proteinExistence type="predicted"/>
<sequence>MESNETKSTFETLEVWKEARELREEIPKLTKKLPVNERFRLSDQMIRASRSVTANIAEGYGRYHFQENIQYCRQARE</sequence>
<dbReference type="PANTHER" id="PTHR38471:SF2">
    <property type="entry name" value="FOUR HELIX BUNDLE PROTEIN"/>
    <property type="match status" value="1"/>
</dbReference>
<dbReference type="EMBL" id="SULG01000094">
    <property type="protein sequence ID" value="TLD40549.1"/>
    <property type="molecule type" value="Genomic_DNA"/>
</dbReference>
<accession>A0A533Q8L4</accession>
<evidence type="ECO:0000313" key="2">
    <source>
        <dbReference type="Proteomes" id="UP000319783"/>
    </source>
</evidence>
<comment type="caution">
    <text evidence="1">The sequence shown here is derived from an EMBL/GenBank/DDBJ whole genome shotgun (WGS) entry which is preliminary data.</text>
</comment>
<name>A0A533Q8L4_9BACT</name>
<dbReference type="NCBIfam" id="TIGR02436">
    <property type="entry name" value="four helix bundle protein"/>
    <property type="match status" value="1"/>
</dbReference>
<dbReference type="PANTHER" id="PTHR38471">
    <property type="entry name" value="FOUR HELIX BUNDLE PROTEIN"/>
    <property type="match status" value="1"/>
</dbReference>
<reference evidence="1 2" key="1">
    <citation type="submission" date="2019-04" db="EMBL/GenBank/DDBJ databases">
        <title>Genome of a novel bacterium Candidatus Jettenia ecosi reconstructed from metagenome of an anammox bioreactor.</title>
        <authorList>
            <person name="Mardanov A.V."/>
            <person name="Beletsky A.V."/>
            <person name="Ravin N.V."/>
            <person name="Botchkova E.A."/>
            <person name="Litti Y.V."/>
            <person name="Nozhevnikova A.N."/>
        </authorList>
    </citation>
    <scope>NUCLEOTIDE SEQUENCE [LARGE SCALE GENOMIC DNA]</scope>
    <source>
        <strain evidence="1">J2</strain>
    </source>
</reference>
<dbReference type="CDD" id="cd16377">
    <property type="entry name" value="23S_rRNA_IVP_like"/>
    <property type="match status" value="1"/>
</dbReference>
<evidence type="ECO:0008006" key="3">
    <source>
        <dbReference type="Google" id="ProtNLM"/>
    </source>
</evidence>
<evidence type="ECO:0000313" key="1">
    <source>
        <dbReference type="EMBL" id="TLD40549.1"/>
    </source>
</evidence>
<organism evidence="1 2">
    <name type="scientific">Candidatus Jettenia ecosi</name>
    <dbReference type="NCBI Taxonomy" id="2494326"/>
    <lineage>
        <taxon>Bacteria</taxon>
        <taxon>Pseudomonadati</taxon>
        <taxon>Planctomycetota</taxon>
        <taxon>Candidatus Brocadiia</taxon>
        <taxon>Candidatus Brocadiales</taxon>
        <taxon>Candidatus Brocadiaceae</taxon>
        <taxon>Candidatus Jettenia</taxon>
    </lineage>
</organism>
<dbReference type="InterPro" id="IPR036583">
    <property type="entry name" value="23S_rRNA_IVS_sf"/>
</dbReference>
<dbReference type="AlphaFoldDB" id="A0A533Q8L4"/>
<dbReference type="Gene3D" id="1.20.1440.60">
    <property type="entry name" value="23S rRNA-intervening sequence"/>
    <property type="match status" value="1"/>
</dbReference>
<gene>
    <name evidence="1" type="ORF">JETT_3186</name>
</gene>
<protein>
    <recommendedName>
        <fullName evidence="3">Four helix bundle protein</fullName>
    </recommendedName>
</protein>
<dbReference type="SUPFAM" id="SSF158446">
    <property type="entry name" value="IVS-encoded protein-like"/>
    <property type="match status" value="1"/>
</dbReference>
<dbReference type="InterPro" id="IPR012657">
    <property type="entry name" value="23S_rRNA-intervening_sequence"/>
</dbReference>
<dbReference type="Pfam" id="PF05635">
    <property type="entry name" value="23S_rRNA_IVP"/>
    <property type="match status" value="1"/>
</dbReference>
<dbReference type="Proteomes" id="UP000319783">
    <property type="component" value="Unassembled WGS sequence"/>
</dbReference>